<dbReference type="GO" id="GO:0090482">
    <property type="term" value="F:vitamin transmembrane transporter activity"/>
    <property type="evidence" value="ECO:0007669"/>
    <property type="project" value="InterPro"/>
</dbReference>
<feature type="transmembrane region" description="Helical" evidence="3">
    <location>
        <begin position="65"/>
        <end position="89"/>
    </location>
</feature>
<organism evidence="4 5">
    <name type="scientific">Cafeteria roenbergensis</name>
    <name type="common">Marine flagellate</name>
    <dbReference type="NCBI Taxonomy" id="33653"/>
    <lineage>
        <taxon>Eukaryota</taxon>
        <taxon>Sar</taxon>
        <taxon>Stramenopiles</taxon>
        <taxon>Bigyra</taxon>
        <taxon>Opalozoa</taxon>
        <taxon>Bicosoecida</taxon>
        <taxon>Cafeteriaceae</taxon>
        <taxon>Cafeteria</taxon>
    </lineage>
</organism>
<accession>A0A5A8CNZ7</accession>
<evidence type="ECO:0000256" key="1">
    <source>
        <dbReference type="ARBA" id="ARBA00005773"/>
    </source>
</evidence>
<keyword evidence="3" id="KW-1133">Transmembrane helix</keyword>
<keyword evidence="3" id="KW-0812">Transmembrane</keyword>
<dbReference type="PANTHER" id="PTHR10686:SF18">
    <property type="entry name" value="IP11787P-RELATED"/>
    <property type="match status" value="1"/>
</dbReference>
<keyword evidence="5" id="KW-1185">Reference proteome</keyword>
<sequence>MAAFQFWHWFRPSEPYLVDILSEDMGVPSHVVYNEIFPWSTYALLPATLLSAIIFEVFGFGSALLLAAVGDVVTVLLVVGSGGAMAMLLASQLTFALSFAAVFTSVATLFALLPPELYQRASSYNRAASLLGTILSSLVGQALQSAGLRWDTLWGTVTGTSVSLVIIIAALGARVLRPHALADAPAAQPAALDRVAAKAGRPGSAPAVAAAADDTAAAPASETEALAEYPLGSRRGLAALDDAASVASSDGSSLWGIAAADVTPTRIADRMRKVARSAARSYSSPAVFALSLWSAGLRASHTLALTYWQSLLDMLRPEHNGSGNGAIYAVAYLCAAAAACLPVVAEWVSKSEHPACAWLRARLSCCCWRSDGGVSAPGVAGFAVACMLPATALGAMAAATSVELAAGAFVVFHASSEALMVVASAWIGKTMVAEQGLLPAAAVQGGASHRPAHAAGPSDADSDSDESDGPSTPGARQADEAALGEEEALRPDEVGSLRWPGQGAGAAGSGGRARPLLSDSGRAGAPARDRPRRAGKGVYFAAVLGCNALVGMLVQVAVQAGVQSGGNPLRLQTQFAVFAGVIAATVVLGLAVVSGAACCCGAGSKPSGESLRLVSR</sequence>
<comment type="similarity">
    <text evidence="1">Belongs to the reduced folate carrier (RFC) transporter (TC 2.A.48) family.</text>
</comment>
<feature type="transmembrane region" description="Helical" evidence="3">
    <location>
        <begin position="578"/>
        <end position="602"/>
    </location>
</feature>
<evidence type="ECO:0008006" key="6">
    <source>
        <dbReference type="Google" id="ProtNLM"/>
    </source>
</evidence>
<feature type="transmembrane region" description="Helical" evidence="3">
    <location>
        <begin position="127"/>
        <end position="147"/>
    </location>
</feature>
<reference evidence="4 5" key="1">
    <citation type="submission" date="2019-07" db="EMBL/GenBank/DDBJ databases">
        <title>Genomes of Cafeteria roenbergensis.</title>
        <authorList>
            <person name="Fischer M.G."/>
            <person name="Hackl T."/>
            <person name="Roman M."/>
        </authorList>
    </citation>
    <scope>NUCLEOTIDE SEQUENCE [LARGE SCALE GENOMIC DNA]</scope>
    <source>
        <strain evidence="4 5">BVI</strain>
    </source>
</reference>
<keyword evidence="3" id="KW-0472">Membrane</keyword>
<evidence type="ECO:0000256" key="3">
    <source>
        <dbReference type="SAM" id="Phobius"/>
    </source>
</evidence>
<feature type="transmembrane region" description="Helical" evidence="3">
    <location>
        <begin position="95"/>
        <end position="115"/>
    </location>
</feature>
<feature type="transmembrane region" description="Helical" evidence="3">
    <location>
        <begin position="538"/>
        <end position="558"/>
    </location>
</feature>
<dbReference type="Pfam" id="PF01770">
    <property type="entry name" value="Folate_carrier"/>
    <property type="match status" value="1"/>
</dbReference>
<evidence type="ECO:0000313" key="4">
    <source>
        <dbReference type="EMBL" id="KAA0153900.1"/>
    </source>
</evidence>
<proteinExistence type="inferred from homology"/>
<feature type="transmembrane region" description="Helical" evidence="3">
    <location>
        <begin position="36"/>
        <end position="58"/>
    </location>
</feature>
<feature type="transmembrane region" description="Helical" evidence="3">
    <location>
        <begin position="405"/>
        <end position="427"/>
    </location>
</feature>
<dbReference type="GO" id="GO:0005886">
    <property type="term" value="C:plasma membrane"/>
    <property type="evidence" value="ECO:0007669"/>
    <property type="project" value="TreeGrafter"/>
</dbReference>
<dbReference type="EMBL" id="VLTN01000014">
    <property type="protein sequence ID" value="KAA0153900.1"/>
    <property type="molecule type" value="Genomic_DNA"/>
</dbReference>
<dbReference type="InterPro" id="IPR002666">
    <property type="entry name" value="Folate_carrier"/>
</dbReference>
<feature type="transmembrane region" description="Helical" evidence="3">
    <location>
        <begin position="153"/>
        <end position="173"/>
    </location>
</feature>
<gene>
    <name evidence="4" type="ORF">FNF29_02888</name>
</gene>
<dbReference type="AlphaFoldDB" id="A0A5A8CNZ7"/>
<dbReference type="Proteomes" id="UP000323011">
    <property type="component" value="Unassembled WGS sequence"/>
</dbReference>
<dbReference type="PANTHER" id="PTHR10686">
    <property type="entry name" value="FOLATE TRANSPORTER"/>
    <property type="match status" value="1"/>
</dbReference>
<feature type="transmembrane region" description="Helical" evidence="3">
    <location>
        <begin position="379"/>
        <end position="399"/>
    </location>
</feature>
<evidence type="ECO:0000256" key="2">
    <source>
        <dbReference type="SAM" id="MobiDB-lite"/>
    </source>
</evidence>
<name>A0A5A8CNZ7_CAFRO</name>
<evidence type="ECO:0000313" key="5">
    <source>
        <dbReference type="Proteomes" id="UP000323011"/>
    </source>
</evidence>
<comment type="caution">
    <text evidence="4">The sequence shown here is derived from an EMBL/GenBank/DDBJ whole genome shotgun (WGS) entry which is preliminary data.</text>
</comment>
<feature type="transmembrane region" description="Helical" evidence="3">
    <location>
        <begin position="325"/>
        <end position="345"/>
    </location>
</feature>
<feature type="compositionally biased region" description="Gly residues" evidence="2">
    <location>
        <begin position="502"/>
        <end position="511"/>
    </location>
</feature>
<feature type="region of interest" description="Disordered" evidence="2">
    <location>
        <begin position="444"/>
        <end position="531"/>
    </location>
</feature>
<feature type="transmembrane region" description="Helical" evidence="3">
    <location>
        <begin position="286"/>
        <end position="305"/>
    </location>
</feature>
<protein>
    <recommendedName>
        <fullName evidence="6">Major facilitator superfamily (MFS) profile domain-containing protein</fullName>
    </recommendedName>
</protein>